<evidence type="ECO:0000313" key="2">
    <source>
        <dbReference type="EMBL" id="SFH05499.1"/>
    </source>
</evidence>
<dbReference type="EMBL" id="FOOQ01000010">
    <property type="protein sequence ID" value="SFH05499.1"/>
    <property type="molecule type" value="Genomic_DNA"/>
</dbReference>
<keyword evidence="3" id="KW-1185">Reference proteome</keyword>
<gene>
    <name evidence="2" type="ORF">SAMN04488063_0029</name>
</gene>
<feature type="coiled-coil region" evidence="1">
    <location>
        <begin position="53"/>
        <end position="80"/>
    </location>
</feature>
<sequence>MSALDKMEQDEEYEAFRDGLLALFSNIDDPHQLREALEERGYEDALEHVDLSRDEYEHRLEILQALAENIQDRNPELVDELREELDTDQGK</sequence>
<dbReference type="RefSeq" id="WP_092894046.1">
    <property type="nucleotide sequence ID" value="NZ_FOOQ01000010.1"/>
</dbReference>
<evidence type="ECO:0000313" key="3">
    <source>
        <dbReference type="Proteomes" id="UP000198876"/>
    </source>
</evidence>
<accession>A0A1I2WXZ1</accession>
<evidence type="ECO:0000256" key="1">
    <source>
        <dbReference type="SAM" id="Coils"/>
    </source>
</evidence>
<dbReference type="AlphaFoldDB" id="A0A1I2WXZ1"/>
<keyword evidence="1" id="KW-0175">Coiled coil</keyword>
<organism evidence="2 3">
    <name type="scientific">Halopelagius inordinatus</name>
    <dbReference type="NCBI Taxonomy" id="553467"/>
    <lineage>
        <taxon>Archaea</taxon>
        <taxon>Methanobacteriati</taxon>
        <taxon>Methanobacteriota</taxon>
        <taxon>Stenosarchaea group</taxon>
        <taxon>Halobacteria</taxon>
        <taxon>Halobacteriales</taxon>
        <taxon>Haloferacaceae</taxon>
    </lineage>
</organism>
<reference evidence="3" key="1">
    <citation type="submission" date="2016-10" db="EMBL/GenBank/DDBJ databases">
        <authorList>
            <person name="Varghese N."/>
            <person name="Submissions S."/>
        </authorList>
    </citation>
    <scope>NUCLEOTIDE SEQUENCE [LARGE SCALE GENOMIC DNA]</scope>
    <source>
        <strain evidence="3">CGMCC 1.7739</strain>
    </source>
</reference>
<proteinExistence type="predicted"/>
<protein>
    <submittedName>
        <fullName evidence="2">Uncharacterized protein</fullName>
    </submittedName>
</protein>
<dbReference type="Proteomes" id="UP000198876">
    <property type="component" value="Unassembled WGS sequence"/>
</dbReference>
<name>A0A1I2WXZ1_9EURY</name>